<organism evidence="2">
    <name type="scientific">Myoviridae sp. ctPuP5</name>
    <dbReference type="NCBI Taxonomy" id="2823543"/>
    <lineage>
        <taxon>Viruses</taxon>
        <taxon>Duplodnaviria</taxon>
        <taxon>Heunggongvirae</taxon>
        <taxon>Uroviricota</taxon>
        <taxon>Caudoviricetes</taxon>
    </lineage>
</organism>
<proteinExistence type="predicted"/>
<dbReference type="InterPro" id="IPR008258">
    <property type="entry name" value="Transglycosylase_SLT_dom_1"/>
</dbReference>
<name>A0A8S5LAH1_9CAUD</name>
<evidence type="ECO:0000259" key="1">
    <source>
        <dbReference type="Pfam" id="PF01464"/>
    </source>
</evidence>
<feature type="domain" description="Transglycosylase SLT" evidence="1">
    <location>
        <begin position="1984"/>
        <end position="2032"/>
    </location>
</feature>
<dbReference type="InterPro" id="IPR023346">
    <property type="entry name" value="Lysozyme-like_dom_sf"/>
</dbReference>
<protein>
    <submittedName>
        <fullName evidence="2">Lysozyme</fullName>
    </submittedName>
</protein>
<dbReference type="Pfam" id="PF01464">
    <property type="entry name" value="SLT"/>
    <property type="match status" value="1"/>
</dbReference>
<evidence type="ECO:0000313" key="2">
    <source>
        <dbReference type="EMBL" id="DAD66786.1"/>
    </source>
</evidence>
<dbReference type="Gene3D" id="1.10.530.10">
    <property type="match status" value="1"/>
</dbReference>
<accession>A0A8S5LAH1</accession>
<reference evidence="2" key="1">
    <citation type="journal article" date="2021" name="Proc. Natl. Acad. Sci. U.S.A.">
        <title>A Catalog of Tens of Thousands of Viruses from Human Metagenomes Reveals Hidden Associations with Chronic Diseases.</title>
        <authorList>
            <person name="Tisza M.J."/>
            <person name="Buck C.B."/>
        </authorList>
    </citation>
    <scope>NUCLEOTIDE SEQUENCE</scope>
    <source>
        <strain evidence="2">CtPuP5</strain>
    </source>
</reference>
<dbReference type="SUPFAM" id="SSF53955">
    <property type="entry name" value="Lysozyme-like"/>
    <property type="match status" value="1"/>
</dbReference>
<dbReference type="EMBL" id="BK014662">
    <property type="protein sequence ID" value="DAD66786.1"/>
    <property type="molecule type" value="Genomic_DNA"/>
</dbReference>
<sequence length="2166" mass="248241">MAENDQDTLKTSKSRIVYTEPNFVNGVTTNGVDLSVPLEDLCIGVNLIAEVKTRFMTEINDGGKTDVYIASWNSKSENVSFFSGVKLDRNSDDRYLTSYFTDITYDDAKGGQILEGLGIESIDINFESWFTPTVVIKFIDVRGSSMLVPNEYENQVDERTIFAGEKLYKCFFTFPYPKFRLEVKGFYGRPVTYHLTCSKFNGSFNSQNGNFEATATFIGYNYSLLTDIQFQYLIAAPYDTYYGQEYFKKNRSSEAWILSGGIEMPTMKELINKIQSATGIIEEKLATDPNVIQNRAIANEKDALDSIRMAFATMKSQLISDYSVITDVNNNKQLILGFNSGEKINPITYSKDFIIKYNNFIDLVSKYNDNDLYSSRKISENVMPNKNMVELTENATFLPVKAFTIIKNDNIIQSINVDGGNNGEEVDKIIRRKEYNNDRKIDESLIKEITTLYKNKSDKIKEWIYLFDLNGFENEIANKLIDCDNRDASIQRDVDIFVKNAVVETIGFVPTIGNISKIIFAHLETFLASMYYCIETINKQVKNGERTLNNYKIKINDTDLNYIDSNNALPPFPLYLDRGVKTKYCGDKDENKDVVGWIGDVRGDCEEVKLIYGYTKAMQTISDMDKANRRELDNHGKVQDYIPLVPLDLNYSAGPFTYSNTDGETLEDFIGHIGLRATMLFGYLFNLRETSDFDKSKMNMFAEQAGKADAYNYYLRGMTKDEINERILSKLGKSGERSIKDIIEVLQCSEDKFSQYFQGSKSSRYVFELIKGGTHYNRARNSILMEGSNNSLIYNYIFVNNQDDLEQNDLFLLPTRPSNFKGYVSEYVTDGSPFKIPPFVSNTNNSCITLDDNNVKKYYNWDVNMEKYINPSVCNIFSDSSKIEQIMSYYNTLKNGEVNIRDYKKTSDLSLLVKTLWKVSDNYLRPYYVPTFVDKTFVHFRDNIDGDATNNSGQFVFGSIKAKNQEKLLPDTIAEAIQITSTDVWSFRDWYGRISSERDDDIVINTLNNAPNGIESYTIPEIPIAEKRVINSLFGHPFYYMQNKELGNESEYEKVTRITRSKALLFLHSIPIDCNKLNIGKDIKNGGIYRIPRIVTLLIGGLLWRNRLSIEKKLSDIFVYDDGLFKYNPPKSGSKSMLCHPLRYGIINVNDWGVEISDYFGYDIFSLRDSIKNLFIKEFENWSVDNNGFKIIQRHFELFNKNGSSLSTKNLMDYSTEWAIFFQNGKRTAAFSNPEWIKNFLDKFSRNFLMTYSSFFAGEGNTSFRLLNREESNGQEELKKLYVSTDILTLSTYAVLGTEYAYPNQVWFDIDITKTYFGSVVNTLESIVNDRGSVDQSEDDPTDLRTNRDINIAMYIYLKNIYDKWLIGYDTNTFTVENFFNNNFIIIDSFYCDIKDKLIINCDYFMKRYYDMADNNIFSFLADIYAHHGMLFFPMSSFVDFSKDDVLNDMFKPLPFNSKPVIDESVKFICMYVYEPSKHLHLGEGNSSYGYKNDGFDIWTPEGGTSIQPRIFLQNNSNFVNENTKYAYNIPSFGVAFGKANQSYFKNISINMDNPITTEYSTKAIWDIAKLGSSTTKVQFIGQDLYSVWSNYSYMCEVEMLGCAQVQPLMYFQLLNIPMFRGTYIITKVSHSISAGSMSTRFVGVRLSKNAQPYNTQPFGMLSILSRNGSGYFGEWTNNYSTSPDGYLSNSSESYYKFNDPEKIEVPSDDCGCYNGSGWNGLSPIMKKLFYALRGSVESIPGNEEGKEWTICVSSGIRPDSENRRSDHILGNAMDLQIKRNGINIVGGRDKRELGIVFDIIVTTYYPYIKQLIMEYIDSTTMQQNFNLFNTIHFASLGKNATKNPTIYQSDSAKGKDVRRMFKKDAFSISEDVINDSKTSATLLKDNTKMAENVKKAQDALAFISPYYKNTSKKKLYGYLPNNIDKFKNVFTSFKDVDNTILKYYFDLMNSDLFGISYLNKNKSTPGYTSQKRCNDVNAFANRIEQISQQYKFNPNWLMIVMASESGLDPSAYNNDSSATGLIQFMPSYYQAKWGLSSEQLRSMDATKQLEYVNKYFSEWKNAKYVHPADMYLVALAPKILEYDKRNANSVVYSSDSTNHPSIIKEITPAFSASAYNGNKGFDVDNKGYITIKDVQNRFVKKAYEFAKTEDEKTQLNYILSSSTYV</sequence>